<feature type="compositionally biased region" description="Basic and acidic residues" evidence="1">
    <location>
        <begin position="39"/>
        <end position="59"/>
    </location>
</feature>
<feature type="region of interest" description="Disordered" evidence="1">
    <location>
        <begin position="1"/>
        <end position="70"/>
    </location>
</feature>
<feature type="region of interest" description="Disordered" evidence="1">
    <location>
        <begin position="86"/>
        <end position="124"/>
    </location>
</feature>
<dbReference type="Proteomes" id="UP000244336">
    <property type="component" value="Chromosome 6"/>
</dbReference>
<keyword evidence="3" id="KW-1185">Reference proteome</keyword>
<feature type="compositionally biased region" description="Basic and acidic residues" evidence="1">
    <location>
        <begin position="104"/>
        <end position="117"/>
    </location>
</feature>
<reference evidence="2 3" key="1">
    <citation type="submission" date="2018-04" db="EMBL/GenBank/DDBJ databases">
        <title>WGS assembly of Panicum hallii var. hallii HAL2.</title>
        <authorList>
            <person name="Lovell J."/>
            <person name="Jenkins J."/>
            <person name="Lowry D."/>
            <person name="Mamidi S."/>
            <person name="Sreedasyam A."/>
            <person name="Weng X."/>
            <person name="Barry K."/>
            <person name="Bonette J."/>
            <person name="Campitelli B."/>
            <person name="Daum C."/>
            <person name="Gordon S."/>
            <person name="Gould B."/>
            <person name="Lipzen A."/>
            <person name="MacQueen A."/>
            <person name="Palacio-Mejia J."/>
            <person name="Plott C."/>
            <person name="Shakirov E."/>
            <person name="Shu S."/>
            <person name="Yoshinaga Y."/>
            <person name="Zane M."/>
            <person name="Rokhsar D."/>
            <person name="Grimwood J."/>
            <person name="Schmutz J."/>
            <person name="Juenger T."/>
        </authorList>
    </citation>
    <scope>NUCLEOTIDE SEQUENCE [LARGE SCALE GENOMIC DNA]</scope>
    <source>
        <strain evidence="3">cv. HAL2</strain>
    </source>
</reference>
<dbReference type="AlphaFoldDB" id="A0A2T7D5T9"/>
<protein>
    <submittedName>
        <fullName evidence="2">Uncharacterized protein</fullName>
    </submittedName>
</protein>
<accession>A0A2T7D5T9</accession>
<proteinExistence type="predicted"/>
<dbReference type="EMBL" id="CM009754">
    <property type="protein sequence ID" value="PUZ50951.1"/>
    <property type="molecule type" value="Genomic_DNA"/>
</dbReference>
<dbReference type="Gramene" id="PUZ50951">
    <property type="protein sequence ID" value="PUZ50951"/>
    <property type="gene ID" value="GQ55_6G118800"/>
</dbReference>
<evidence type="ECO:0000313" key="3">
    <source>
        <dbReference type="Proteomes" id="UP000244336"/>
    </source>
</evidence>
<sequence length="139" mass="14683">MGPVCGSGKRAQRPAEEETEEGKEKGRTGEKLTCGATWTEREKGERRESGALGLGERRRQAGPSWQREEGREVRALGLAALRELGSAAHAGKGGKGGGSAGPAWREERDGGPAREGEGPAQELLLPSFASSFSLSFPHT</sequence>
<organism evidence="2 3">
    <name type="scientific">Panicum hallii var. hallii</name>
    <dbReference type="NCBI Taxonomy" id="1504633"/>
    <lineage>
        <taxon>Eukaryota</taxon>
        <taxon>Viridiplantae</taxon>
        <taxon>Streptophyta</taxon>
        <taxon>Embryophyta</taxon>
        <taxon>Tracheophyta</taxon>
        <taxon>Spermatophyta</taxon>
        <taxon>Magnoliopsida</taxon>
        <taxon>Liliopsida</taxon>
        <taxon>Poales</taxon>
        <taxon>Poaceae</taxon>
        <taxon>PACMAD clade</taxon>
        <taxon>Panicoideae</taxon>
        <taxon>Panicodae</taxon>
        <taxon>Paniceae</taxon>
        <taxon>Panicinae</taxon>
        <taxon>Panicum</taxon>
        <taxon>Panicum sect. Panicum</taxon>
    </lineage>
</organism>
<gene>
    <name evidence="2" type="ORF">GQ55_6G118800</name>
</gene>
<evidence type="ECO:0000256" key="1">
    <source>
        <dbReference type="SAM" id="MobiDB-lite"/>
    </source>
</evidence>
<evidence type="ECO:0000313" key="2">
    <source>
        <dbReference type="EMBL" id="PUZ50951.1"/>
    </source>
</evidence>
<feature type="compositionally biased region" description="Gly residues" evidence="1">
    <location>
        <begin position="91"/>
        <end position="100"/>
    </location>
</feature>
<name>A0A2T7D5T9_9POAL</name>